<proteinExistence type="inferred from homology"/>
<dbReference type="PANTHER" id="PTHR18964">
    <property type="entry name" value="ROK (REPRESSOR, ORF, KINASE) FAMILY"/>
    <property type="match status" value="1"/>
</dbReference>
<dbReference type="PANTHER" id="PTHR18964:SF170">
    <property type="entry name" value="SUGAR KINASE"/>
    <property type="match status" value="1"/>
</dbReference>
<evidence type="ECO:0008006" key="4">
    <source>
        <dbReference type="Google" id="ProtNLM"/>
    </source>
</evidence>
<organism evidence="2 3">
    <name type="scientific">Williamsoniiplasma luminosum</name>
    <dbReference type="NCBI Taxonomy" id="214888"/>
    <lineage>
        <taxon>Bacteria</taxon>
        <taxon>Bacillati</taxon>
        <taxon>Mycoplasmatota</taxon>
        <taxon>Mollicutes</taxon>
        <taxon>Entomoplasmatales</taxon>
        <taxon>Williamsoniiplasma</taxon>
    </lineage>
</organism>
<sequence>MKKICFDIGGSCIKVIVFDENNQIILKEKIDHIGVMEVRLDGQELSEHKEKFKGVDMIKGIPLIKCLENIANYISKMGEKVKVGISVPGVVDAKNYKILTQSAIFNVDEDILGFFAKQKLVDQVFIENDGKAAAIGEMIYGQKNKITNAVLLALGSGLGGGIIINKKIYKGSHLSSGEFSKTIANINDYESSYANLSVASLSTTAICFRYTMMTGSDKVINGHEFMQLVEQKEPTATALFENWMKSLANFLANLSILDPDKILIGGGISANQTFMNALKNEVDNLDFRMLIKFNVEACKLSNDAACYGMLALIEKEYIED</sequence>
<reference evidence="3" key="1">
    <citation type="submission" date="2018-02" db="EMBL/GenBank/DDBJ databases">
        <title>Firefly genomes illuminate parallel origins of bioluminescence in beetles.</title>
        <authorList>
            <person name="Fallon T.R."/>
            <person name="Lower S.E.S."/>
            <person name="Behringer M."/>
            <person name="Weng J.-K."/>
        </authorList>
    </citation>
    <scope>NUCLEOTIDE SEQUENCE [LARGE SCALE GENOMIC DNA]</scope>
</reference>
<gene>
    <name evidence="2" type="ORF">C5T88_02640</name>
</gene>
<evidence type="ECO:0000313" key="3">
    <source>
        <dbReference type="Proteomes" id="UP000239250"/>
    </source>
</evidence>
<dbReference type="EMBL" id="CP027019">
    <property type="protein sequence ID" value="AVP49452.1"/>
    <property type="molecule type" value="Genomic_DNA"/>
</dbReference>
<comment type="similarity">
    <text evidence="1">Belongs to the ROK (NagC/XylR) family.</text>
</comment>
<accession>A0A2S0NKC9</accession>
<dbReference type="Proteomes" id="UP000239250">
    <property type="component" value="Chromosome"/>
</dbReference>
<name>A0A2S0NKC9_9MOLU</name>
<evidence type="ECO:0000313" key="2">
    <source>
        <dbReference type="EMBL" id="AVP49452.1"/>
    </source>
</evidence>
<dbReference type="Gene3D" id="3.30.420.40">
    <property type="match status" value="2"/>
</dbReference>
<dbReference type="RefSeq" id="WP_303662040.1">
    <property type="nucleotide sequence ID" value="NZ_CP027019.1"/>
</dbReference>
<evidence type="ECO:0000256" key="1">
    <source>
        <dbReference type="ARBA" id="ARBA00006479"/>
    </source>
</evidence>
<dbReference type="InterPro" id="IPR043129">
    <property type="entry name" value="ATPase_NBD"/>
</dbReference>
<dbReference type="Pfam" id="PF00480">
    <property type="entry name" value="ROK"/>
    <property type="match status" value="1"/>
</dbReference>
<dbReference type="AlphaFoldDB" id="A0A2S0NKC9"/>
<dbReference type="SUPFAM" id="SSF53067">
    <property type="entry name" value="Actin-like ATPase domain"/>
    <property type="match status" value="1"/>
</dbReference>
<dbReference type="InterPro" id="IPR000600">
    <property type="entry name" value="ROK"/>
</dbReference>
<protein>
    <recommendedName>
        <fullName evidence="4">ROK family protein</fullName>
    </recommendedName>
</protein>